<dbReference type="HAMAP" id="MF_00900">
    <property type="entry name" value="GTPase_HflX"/>
    <property type="match status" value="1"/>
</dbReference>
<reference evidence="11" key="1">
    <citation type="submission" date="2020-10" db="EMBL/GenBank/DDBJ databases">
        <authorList>
            <person name="Gilroy R."/>
        </authorList>
    </citation>
    <scope>NUCLEOTIDE SEQUENCE</scope>
    <source>
        <strain evidence="11">ChiBcec7-5410</strain>
    </source>
</reference>
<dbReference type="PROSITE" id="PS51705">
    <property type="entry name" value="G_HFLX"/>
    <property type="match status" value="1"/>
</dbReference>
<protein>
    <recommendedName>
        <fullName evidence="6">GTPase HflX</fullName>
    </recommendedName>
    <alternativeName>
        <fullName evidence="6">GTP-binding protein HflX</fullName>
    </alternativeName>
</protein>
<evidence type="ECO:0000313" key="11">
    <source>
        <dbReference type="EMBL" id="HIT93843.1"/>
    </source>
</evidence>
<comment type="subunit">
    <text evidence="6">Monomer. Associates with the 50S ribosomal subunit.</text>
</comment>
<evidence type="ECO:0000259" key="10">
    <source>
        <dbReference type="PROSITE" id="PS51705"/>
    </source>
</evidence>
<feature type="binding site" evidence="7">
    <location>
        <begin position="251"/>
        <end position="254"/>
    </location>
    <ligand>
        <name>GTP</name>
        <dbReference type="ChEBI" id="CHEBI:37565"/>
    </ligand>
</feature>
<dbReference type="InterPro" id="IPR005225">
    <property type="entry name" value="Small_GTP-bd"/>
</dbReference>
<dbReference type="PIRSF" id="PIRSF006809">
    <property type="entry name" value="GTP-binding_hflX_prd"/>
    <property type="match status" value="1"/>
</dbReference>
<dbReference type="InterPro" id="IPR006073">
    <property type="entry name" value="GTP-bd"/>
</dbReference>
<dbReference type="EMBL" id="DVLW01000038">
    <property type="protein sequence ID" value="HIT93843.1"/>
    <property type="molecule type" value="Genomic_DNA"/>
</dbReference>
<dbReference type="SUPFAM" id="SSF52540">
    <property type="entry name" value="P-loop containing nucleoside triphosphate hydrolases"/>
    <property type="match status" value="1"/>
</dbReference>
<feature type="binding site" evidence="7">
    <location>
        <begin position="317"/>
        <end position="320"/>
    </location>
    <ligand>
        <name>GTP</name>
        <dbReference type="ChEBI" id="CHEBI:37565"/>
    </ligand>
</feature>
<dbReference type="NCBIfam" id="TIGR03156">
    <property type="entry name" value="GTP_HflX"/>
    <property type="match status" value="1"/>
</dbReference>
<dbReference type="Pfam" id="PF16360">
    <property type="entry name" value="GTP-bdg_M"/>
    <property type="match status" value="1"/>
</dbReference>
<feature type="domain" description="Hflx-type G" evidence="10">
    <location>
        <begin position="198"/>
        <end position="365"/>
    </location>
</feature>
<dbReference type="GO" id="GO:0005525">
    <property type="term" value="F:GTP binding"/>
    <property type="evidence" value="ECO:0007669"/>
    <property type="project" value="UniProtKB-UniRule"/>
</dbReference>
<dbReference type="Gene3D" id="3.40.50.11060">
    <property type="entry name" value="GTPase HflX, N-terminal domain"/>
    <property type="match status" value="1"/>
</dbReference>
<dbReference type="CDD" id="cd01878">
    <property type="entry name" value="HflX"/>
    <property type="match status" value="1"/>
</dbReference>
<dbReference type="Pfam" id="PF01926">
    <property type="entry name" value="MMR_HSR1"/>
    <property type="match status" value="1"/>
</dbReference>
<comment type="cofactor">
    <cofactor evidence="8">
        <name>Mg(2+)</name>
        <dbReference type="ChEBI" id="CHEBI:18420"/>
    </cofactor>
</comment>
<dbReference type="Proteomes" id="UP000824160">
    <property type="component" value="Unassembled WGS sequence"/>
</dbReference>
<keyword evidence="3 6" id="KW-0547">Nucleotide-binding</keyword>
<dbReference type="GO" id="GO:0043022">
    <property type="term" value="F:ribosome binding"/>
    <property type="evidence" value="ECO:0007669"/>
    <property type="project" value="TreeGrafter"/>
</dbReference>
<comment type="caution">
    <text evidence="11">The sequence shown here is derived from an EMBL/GenBank/DDBJ whole genome shotgun (WGS) entry which is preliminary data.</text>
</comment>
<dbReference type="GO" id="GO:0005737">
    <property type="term" value="C:cytoplasm"/>
    <property type="evidence" value="ECO:0007669"/>
    <property type="project" value="UniProtKB-SubCell"/>
</dbReference>
<dbReference type="Gene3D" id="6.10.250.2860">
    <property type="match status" value="1"/>
</dbReference>
<evidence type="ECO:0000256" key="5">
    <source>
        <dbReference type="ARBA" id="ARBA00023134"/>
    </source>
</evidence>
<evidence type="ECO:0000256" key="3">
    <source>
        <dbReference type="ARBA" id="ARBA00022741"/>
    </source>
</evidence>
<dbReference type="InterPro" id="IPR042108">
    <property type="entry name" value="GTPase_HflX_N_sf"/>
</dbReference>
<feature type="binding site" evidence="8">
    <location>
        <position position="231"/>
    </location>
    <ligand>
        <name>Mg(2+)</name>
        <dbReference type="ChEBI" id="CHEBI:18420"/>
    </ligand>
</feature>
<dbReference type="GO" id="GO:0046872">
    <property type="term" value="F:metal ion binding"/>
    <property type="evidence" value="ECO:0007669"/>
    <property type="project" value="UniProtKB-KW"/>
</dbReference>
<dbReference type="InterPro" id="IPR030394">
    <property type="entry name" value="G_HFLX_dom"/>
</dbReference>
<evidence type="ECO:0000256" key="2">
    <source>
        <dbReference type="ARBA" id="ARBA00022723"/>
    </source>
</evidence>
<name>A0A9D1H565_9FIRM</name>
<comment type="function">
    <text evidence="6">GTPase that associates with the 50S ribosomal subunit and may have a role during protein synthesis or ribosome biogenesis.</text>
</comment>
<keyword evidence="4 8" id="KW-0460">Magnesium</keyword>
<evidence type="ECO:0000313" key="12">
    <source>
        <dbReference type="Proteomes" id="UP000824160"/>
    </source>
</evidence>
<proteinExistence type="inferred from homology"/>
<feature type="coiled-coil region" evidence="9">
    <location>
        <begin position="164"/>
        <end position="191"/>
    </location>
</feature>
<sequence length="425" mass="46939">MEQNLNQKQKAILVGIDTGEYDLEHSLEELAELAKTAGAEVIGIFTQNRQSAENATFIGGGKLREIAEFAENQEADLLIFDGELSGTQLRNISDITGVDVVDRTTLILDIFAGRATSAEGKLQVELAQQKYRLPQLIGAGNVLSRQGGGIGTRGPGETKLETDRRYIRRRIHALELQLKEMEKRRGLMRRKRQKSGVPVIAIVGYTNVGKSTLLNLLTGADIYAKDQLFATLDPTARELRLPDGQQAVIIDTVGLIERLPHGLVEAFHSTLEVAVEADVILTVCDYASPYCREQLEVTGQVLDELGCGDIPRITVFNKIDLDPTSAAAAETIPVQGVRQVFISAAQQRGIDRLMNMISDCLSESVTTVQLLIPYQNGGLTDYIRKEGSILREEYTENGVRIDATVPKRSLFRYQDYLITPELQNQ</sequence>
<feature type="binding site" evidence="7">
    <location>
        <begin position="204"/>
        <end position="211"/>
    </location>
    <ligand>
        <name>GTP</name>
        <dbReference type="ChEBI" id="CHEBI:37565"/>
    </ligand>
</feature>
<accession>A0A9D1H565</accession>
<dbReference type="PRINTS" id="PR00326">
    <property type="entry name" value="GTP1OBG"/>
</dbReference>
<evidence type="ECO:0000256" key="1">
    <source>
        <dbReference type="ARBA" id="ARBA00022490"/>
    </source>
</evidence>
<keyword evidence="5 6" id="KW-0342">GTP-binding</keyword>
<dbReference type="PANTHER" id="PTHR10229:SF0">
    <property type="entry name" value="GTP-BINDING PROTEIN 6-RELATED"/>
    <property type="match status" value="1"/>
</dbReference>
<organism evidence="11 12">
    <name type="scientific">Candidatus Faecivivens stercoripullorum</name>
    <dbReference type="NCBI Taxonomy" id="2840805"/>
    <lineage>
        <taxon>Bacteria</taxon>
        <taxon>Bacillati</taxon>
        <taxon>Bacillota</taxon>
        <taxon>Clostridia</taxon>
        <taxon>Eubacteriales</taxon>
        <taxon>Oscillospiraceae</taxon>
        <taxon>Oscillospiraceae incertae sedis</taxon>
        <taxon>Candidatus Faecivivens</taxon>
    </lineage>
</organism>
<dbReference type="AlphaFoldDB" id="A0A9D1H565"/>
<dbReference type="FunFam" id="3.40.50.11060:FF:000001">
    <property type="entry name" value="GTPase HflX"/>
    <property type="match status" value="1"/>
</dbReference>
<keyword evidence="1 6" id="KW-0963">Cytoplasm</keyword>
<keyword evidence="9" id="KW-0175">Coiled coil</keyword>
<feature type="binding site" evidence="8">
    <location>
        <position position="211"/>
    </location>
    <ligand>
        <name>Mg(2+)</name>
        <dbReference type="ChEBI" id="CHEBI:18420"/>
    </ligand>
</feature>
<reference evidence="11" key="2">
    <citation type="journal article" date="2021" name="PeerJ">
        <title>Extensive microbial diversity within the chicken gut microbiome revealed by metagenomics and culture.</title>
        <authorList>
            <person name="Gilroy R."/>
            <person name="Ravi A."/>
            <person name="Getino M."/>
            <person name="Pursley I."/>
            <person name="Horton D.L."/>
            <person name="Alikhan N.F."/>
            <person name="Baker D."/>
            <person name="Gharbi K."/>
            <person name="Hall N."/>
            <person name="Watson M."/>
            <person name="Adriaenssens E.M."/>
            <person name="Foster-Nyarko E."/>
            <person name="Jarju S."/>
            <person name="Secka A."/>
            <person name="Antonio M."/>
            <person name="Oren A."/>
            <person name="Chaudhuri R.R."/>
            <person name="La Ragione R."/>
            <person name="Hildebrand F."/>
            <person name="Pallen M.J."/>
        </authorList>
    </citation>
    <scope>NUCLEOTIDE SEQUENCE</scope>
    <source>
        <strain evidence="11">ChiBcec7-5410</strain>
    </source>
</reference>
<dbReference type="Pfam" id="PF13167">
    <property type="entry name" value="GTP-bdg_N"/>
    <property type="match status" value="1"/>
</dbReference>
<keyword evidence="2 8" id="KW-0479">Metal-binding</keyword>
<dbReference type="InterPro" id="IPR016496">
    <property type="entry name" value="GTPase_HflX"/>
</dbReference>
<dbReference type="InterPro" id="IPR032305">
    <property type="entry name" value="GTP-bd_M"/>
</dbReference>
<comment type="subcellular location">
    <subcellularLocation>
        <location evidence="6">Cytoplasm</location>
    </subcellularLocation>
    <text evidence="6">May associate with membranes.</text>
</comment>
<dbReference type="PANTHER" id="PTHR10229">
    <property type="entry name" value="GTP-BINDING PROTEIN HFLX"/>
    <property type="match status" value="1"/>
</dbReference>
<dbReference type="Gene3D" id="3.40.50.300">
    <property type="entry name" value="P-loop containing nucleotide triphosphate hydrolases"/>
    <property type="match status" value="1"/>
</dbReference>
<evidence type="ECO:0000256" key="6">
    <source>
        <dbReference type="HAMAP-Rule" id="MF_00900"/>
    </source>
</evidence>
<evidence type="ECO:0000256" key="8">
    <source>
        <dbReference type="PIRSR" id="PIRSR006809-2"/>
    </source>
</evidence>
<evidence type="ECO:0000256" key="7">
    <source>
        <dbReference type="PIRSR" id="PIRSR006809-1"/>
    </source>
</evidence>
<dbReference type="GO" id="GO:0003924">
    <property type="term" value="F:GTPase activity"/>
    <property type="evidence" value="ECO:0007669"/>
    <property type="project" value="UniProtKB-UniRule"/>
</dbReference>
<evidence type="ECO:0000256" key="4">
    <source>
        <dbReference type="ARBA" id="ARBA00022842"/>
    </source>
</evidence>
<gene>
    <name evidence="6 11" type="primary">hflX</name>
    <name evidence="11" type="ORF">IAC43_01535</name>
</gene>
<dbReference type="InterPro" id="IPR027417">
    <property type="entry name" value="P-loop_NTPase"/>
</dbReference>
<feature type="binding site" evidence="7">
    <location>
        <begin position="229"/>
        <end position="233"/>
    </location>
    <ligand>
        <name>GTP</name>
        <dbReference type="ChEBI" id="CHEBI:37565"/>
    </ligand>
</feature>
<comment type="similarity">
    <text evidence="6">Belongs to the TRAFAC class OBG-HflX-like GTPase superfamily. HflX GTPase family.</text>
</comment>
<dbReference type="NCBIfam" id="TIGR00231">
    <property type="entry name" value="small_GTP"/>
    <property type="match status" value="1"/>
</dbReference>
<dbReference type="InterPro" id="IPR025121">
    <property type="entry name" value="GTPase_HflX_N"/>
</dbReference>
<evidence type="ECO:0000256" key="9">
    <source>
        <dbReference type="SAM" id="Coils"/>
    </source>
</evidence>